<protein>
    <submittedName>
        <fullName evidence="2">DsbA family protein</fullName>
    </submittedName>
</protein>
<dbReference type="Proteomes" id="UP000324760">
    <property type="component" value="Chromosome"/>
</dbReference>
<keyword evidence="3" id="KW-1185">Reference proteome</keyword>
<reference evidence="2 3" key="1">
    <citation type="journal article" date="2019" name="Biochem. Eng. J.">
        <title>Metabolic engineering of the marine bacteria Neptunomonas concharum for the production of acetoin and meso-2,3-butanediol from acetate.</title>
        <authorList>
            <person name="Li W."/>
            <person name="Pu N."/>
            <person name="Liu C.-X."/>
            <person name="Yuan Q.-P."/>
            <person name="Li Z.-J."/>
        </authorList>
    </citation>
    <scope>NUCLEOTIDE SEQUENCE [LARGE SCALE GENOMIC DNA]</scope>
    <source>
        <strain evidence="2 3">JCM17730</strain>
    </source>
</reference>
<sequence length="231" mass="25743">MNPSQIIYVTDPLCLWCYGIAPDLEKFYQNLPSDIERITINGGLFPNTQAKRTDKAFRDYLKNASKHVTERTGQIFSEKFWALLETENYLYDTEPAARASVTVKLLKDDATMQHYIHELQQAVFVEGLNPNDPIVLASIAEACGIPQDIFLNEYHSDSTLETTRDEYAMARQLGIQGFPALLYAHDQKGYKIASGYASLSDLENAYNWARGESGQPPLNSGAACDASGCSI</sequence>
<evidence type="ECO:0000259" key="1">
    <source>
        <dbReference type="Pfam" id="PF01323"/>
    </source>
</evidence>
<evidence type="ECO:0000313" key="2">
    <source>
        <dbReference type="EMBL" id="QEQ96935.1"/>
    </source>
</evidence>
<dbReference type="InterPro" id="IPR036249">
    <property type="entry name" value="Thioredoxin-like_sf"/>
</dbReference>
<name>A0A5P1RCF1_9GAMM</name>
<gene>
    <name evidence="2" type="ORF">F0U83_09495</name>
</gene>
<dbReference type="KEGG" id="ncu:F0U83_09495"/>
<dbReference type="OrthoDB" id="9813770at2"/>
<accession>A0A5P1RCF1</accession>
<dbReference type="InterPro" id="IPR001853">
    <property type="entry name" value="DSBA-like_thioredoxin_dom"/>
</dbReference>
<evidence type="ECO:0000313" key="3">
    <source>
        <dbReference type="Proteomes" id="UP000324760"/>
    </source>
</evidence>
<dbReference type="RefSeq" id="WP_138988310.1">
    <property type="nucleotide sequence ID" value="NZ_CP043869.1"/>
</dbReference>
<proteinExistence type="predicted"/>
<organism evidence="2 3">
    <name type="scientific">Neptunomonas concharum</name>
    <dbReference type="NCBI Taxonomy" id="1031538"/>
    <lineage>
        <taxon>Bacteria</taxon>
        <taxon>Pseudomonadati</taxon>
        <taxon>Pseudomonadota</taxon>
        <taxon>Gammaproteobacteria</taxon>
        <taxon>Oceanospirillales</taxon>
        <taxon>Oceanospirillaceae</taxon>
        <taxon>Neptunomonas</taxon>
    </lineage>
</organism>
<dbReference type="AlphaFoldDB" id="A0A5P1RCF1"/>
<dbReference type="Gene3D" id="1.10.472.60">
    <property type="entry name" value="putative protein disulfide isomerase domain"/>
    <property type="match status" value="1"/>
</dbReference>
<dbReference type="EMBL" id="CP043869">
    <property type="protein sequence ID" value="QEQ96935.1"/>
    <property type="molecule type" value="Genomic_DNA"/>
</dbReference>
<dbReference type="Pfam" id="PF01323">
    <property type="entry name" value="DSBA"/>
    <property type="match status" value="1"/>
</dbReference>
<dbReference type="Gene3D" id="3.40.30.10">
    <property type="entry name" value="Glutaredoxin"/>
    <property type="match status" value="1"/>
</dbReference>
<dbReference type="PANTHER" id="PTHR13887:SF54">
    <property type="entry name" value="DSBA FAMILY PROTEIN"/>
    <property type="match status" value="1"/>
</dbReference>
<dbReference type="SUPFAM" id="SSF52833">
    <property type="entry name" value="Thioredoxin-like"/>
    <property type="match status" value="1"/>
</dbReference>
<dbReference type="PANTHER" id="PTHR13887">
    <property type="entry name" value="GLUTATHIONE S-TRANSFERASE KAPPA"/>
    <property type="match status" value="1"/>
</dbReference>
<feature type="domain" description="DSBA-like thioredoxin" evidence="1">
    <location>
        <begin position="6"/>
        <end position="206"/>
    </location>
</feature>
<dbReference type="CDD" id="cd03025">
    <property type="entry name" value="DsbA_FrnE_like"/>
    <property type="match status" value="1"/>
</dbReference>